<feature type="compositionally biased region" description="Basic and acidic residues" evidence="4">
    <location>
        <begin position="346"/>
        <end position="357"/>
    </location>
</feature>
<evidence type="ECO:0000256" key="4">
    <source>
        <dbReference type="SAM" id="MobiDB-lite"/>
    </source>
</evidence>
<feature type="domain" description="PH" evidence="6">
    <location>
        <begin position="917"/>
        <end position="1033"/>
    </location>
</feature>
<dbReference type="InParanoid" id="A0A673W9L8"/>
<accession>A0A673W9L8</accession>
<dbReference type="InterPro" id="IPR036028">
    <property type="entry name" value="SH3-like_dom_sf"/>
</dbReference>
<feature type="region of interest" description="Disordered" evidence="4">
    <location>
        <begin position="439"/>
        <end position="480"/>
    </location>
</feature>
<feature type="compositionally biased region" description="Low complexity" evidence="4">
    <location>
        <begin position="393"/>
        <end position="402"/>
    </location>
</feature>
<dbReference type="PROSITE" id="PS50002">
    <property type="entry name" value="SH3"/>
    <property type="match status" value="1"/>
</dbReference>
<feature type="compositionally biased region" description="Polar residues" evidence="4">
    <location>
        <begin position="500"/>
        <end position="519"/>
    </location>
</feature>
<feature type="compositionally biased region" description="Basic residues" evidence="4">
    <location>
        <begin position="403"/>
        <end position="419"/>
    </location>
</feature>
<dbReference type="OMA" id="CVTIESR"/>
<reference evidence="8" key="1">
    <citation type="submission" date="2025-08" db="UniProtKB">
        <authorList>
            <consortium name="Ensembl"/>
        </authorList>
    </citation>
    <scope>IDENTIFICATION</scope>
</reference>
<dbReference type="Pfam" id="PF00169">
    <property type="entry name" value="PH"/>
    <property type="match status" value="1"/>
</dbReference>
<dbReference type="GO" id="GO:0005085">
    <property type="term" value="F:guanyl-nucleotide exchange factor activity"/>
    <property type="evidence" value="ECO:0007669"/>
    <property type="project" value="UniProtKB-KW"/>
</dbReference>
<dbReference type="GeneID" id="115154977"/>
<organism evidence="8 9">
    <name type="scientific">Salmo trutta</name>
    <name type="common">Brown trout</name>
    <dbReference type="NCBI Taxonomy" id="8032"/>
    <lineage>
        <taxon>Eukaryota</taxon>
        <taxon>Metazoa</taxon>
        <taxon>Chordata</taxon>
        <taxon>Craniata</taxon>
        <taxon>Vertebrata</taxon>
        <taxon>Euteleostomi</taxon>
        <taxon>Actinopterygii</taxon>
        <taxon>Neopterygii</taxon>
        <taxon>Teleostei</taxon>
        <taxon>Protacanthopterygii</taxon>
        <taxon>Salmoniformes</taxon>
        <taxon>Salmonidae</taxon>
        <taxon>Salmoninae</taxon>
        <taxon>Salmo</taxon>
    </lineage>
</organism>
<protein>
    <submittedName>
        <fullName evidence="8">Rho guanine nucleotide exchange factor 15-like</fullName>
    </submittedName>
</protein>
<dbReference type="InterPro" id="IPR011993">
    <property type="entry name" value="PH-like_dom_sf"/>
</dbReference>
<feature type="compositionally biased region" description="Polar residues" evidence="4">
    <location>
        <begin position="362"/>
        <end position="377"/>
    </location>
</feature>
<feature type="compositionally biased region" description="Pro residues" evidence="4">
    <location>
        <begin position="558"/>
        <end position="569"/>
    </location>
</feature>
<keyword evidence="2" id="KW-0344">Guanine-nucleotide releasing factor</keyword>
<feature type="compositionally biased region" description="Pro residues" evidence="4">
    <location>
        <begin position="448"/>
        <end position="459"/>
    </location>
</feature>
<dbReference type="SMART" id="SM00326">
    <property type="entry name" value="SH3"/>
    <property type="match status" value="1"/>
</dbReference>
<dbReference type="PROSITE" id="PS50003">
    <property type="entry name" value="PH_DOMAIN"/>
    <property type="match status" value="1"/>
</dbReference>
<feature type="region of interest" description="Disordered" evidence="4">
    <location>
        <begin position="149"/>
        <end position="206"/>
    </location>
</feature>
<evidence type="ECO:0000259" key="6">
    <source>
        <dbReference type="PROSITE" id="PS50003"/>
    </source>
</evidence>
<dbReference type="AlphaFoldDB" id="A0A673W9L8"/>
<reference evidence="8" key="2">
    <citation type="submission" date="2025-09" db="UniProtKB">
        <authorList>
            <consortium name="Ensembl"/>
        </authorList>
    </citation>
    <scope>IDENTIFICATION</scope>
</reference>
<evidence type="ECO:0000259" key="7">
    <source>
        <dbReference type="PROSITE" id="PS50010"/>
    </source>
</evidence>
<feature type="compositionally biased region" description="Acidic residues" evidence="4">
    <location>
        <begin position="286"/>
        <end position="297"/>
    </location>
</feature>
<feature type="compositionally biased region" description="Low complexity" evidence="4">
    <location>
        <begin position="33"/>
        <end position="46"/>
    </location>
</feature>
<feature type="compositionally biased region" description="Basic and acidic residues" evidence="4">
    <location>
        <begin position="268"/>
        <end position="285"/>
    </location>
</feature>
<evidence type="ECO:0000259" key="5">
    <source>
        <dbReference type="PROSITE" id="PS50002"/>
    </source>
</evidence>
<dbReference type="Gene3D" id="1.20.900.10">
    <property type="entry name" value="Dbl homology (DH) domain"/>
    <property type="match status" value="1"/>
</dbReference>
<proteinExistence type="predicted"/>
<dbReference type="Proteomes" id="UP000472277">
    <property type="component" value="Chromosome 19"/>
</dbReference>
<dbReference type="SUPFAM" id="SSF50044">
    <property type="entry name" value="SH3-domain"/>
    <property type="match status" value="1"/>
</dbReference>
<dbReference type="PROSITE" id="PS50010">
    <property type="entry name" value="DH_2"/>
    <property type="match status" value="1"/>
</dbReference>
<evidence type="ECO:0000256" key="1">
    <source>
        <dbReference type="ARBA" id="ARBA00022443"/>
    </source>
</evidence>
<dbReference type="OrthoDB" id="27593at2759"/>
<evidence type="ECO:0000313" key="8">
    <source>
        <dbReference type="Ensembl" id="ENSSTUP00000005688.1"/>
    </source>
</evidence>
<feature type="region of interest" description="Disordered" evidence="4">
    <location>
        <begin position="500"/>
        <end position="527"/>
    </location>
</feature>
<dbReference type="CDD" id="cd01221">
    <property type="entry name" value="PH_ephexin"/>
    <property type="match status" value="1"/>
</dbReference>
<dbReference type="GeneTree" id="ENSGT01030000234571"/>
<dbReference type="InterPro" id="IPR001452">
    <property type="entry name" value="SH3_domain"/>
</dbReference>
<evidence type="ECO:0000256" key="2">
    <source>
        <dbReference type="ARBA" id="ARBA00022658"/>
    </source>
</evidence>
<feature type="region of interest" description="Disordered" evidence="4">
    <location>
        <begin position="268"/>
        <end position="427"/>
    </location>
</feature>
<keyword evidence="1 3" id="KW-0728">SH3 domain</keyword>
<dbReference type="Pfam" id="PF00621">
    <property type="entry name" value="RhoGEF"/>
    <property type="match status" value="1"/>
</dbReference>
<name>A0A673W9L8_SALTR</name>
<feature type="compositionally biased region" description="Polar residues" evidence="4">
    <location>
        <begin position="332"/>
        <end position="341"/>
    </location>
</feature>
<dbReference type="RefSeq" id="XP_029557585.1">
    <property type="nucleotide sequence ID" value="XM_029701725.1"/>
</dbReference>
<dbReference type="SMART" id="SM00233">
    <property type="entry name" value="PH"/>
    <property type="match status" value="1"/>
</dbReference>
<dbReference type="FunFam" id="1.20.900.10:FF:000007">
    <property type="entry name" value="rho guanine nucleotide exchange factor 19"/>
    <property type="match status" value="1"/>
</dbReference>
<dbReference type="SUPFAM" id="SSF50729">
    <property type="entry name" value="PH domain-like"/>
    <property type="match status" value="1"/>
</dbReference>
<dbReference type="InterPro" id="IPR035899">
    <property type="entry name" value="DBL_dom_sf"/>
</dbReference>
<keyword evidence="9" id="KW-1185">Reference proteome</keyword>
<feature type="region of interest" description="Disordered" evidence="4">
    <location>
        <begin position="591"/>
        <end position="610"/>
    </location>
</feature>
<dbReference type="KEGG" id="stru:115154977"/>
<feature type="region of interest" description="Disordered" evidence="4">
    <location>
        <begin position="550"/>
        <end position="582"/>
    </location>
</feature>
<feature type="compositionally biased region" description="Basic and acidic residues" evidence="4">
    <location>
        <begin position="50"/>
        <end position="64"/>
    </location>
</feature>
<evidence type="ECO:0000313" key="9">
    <source>
        <dbReference type="Proteomes" id="UP000472277"/>
    </source>
</evidence>
<dbReference type="Ensembl" id="ENSSTUT00000006044.1">
    <property type="protein sequence ID" value="ENSSTUP00000005688.1"/>
    <property type="gene ID" value="ENSSTUG00000002829.1"/>
</dbReference>
<evidence type="ECO:0000256" key="3">
    <source>
        <dbReference type="PROSITE-ProRule" id="PRU00192"/>
    </source>
</evidence>
<dbReference type="CDD" id="cd11793">
    <property type="entry name" value="SH3_ephexin1_like"/>
    <property type="match status" value="1"/>
</dbReference>
<dbReference type="PANTHER" id="PTHR12845">
    <property type="entry name" value="GUANINE NUCLEOTIDE EXCHANGE FACTOR"/>
    <property type="match status" value="1"/>
</dbReference>
<feature type="domain" description="DH" evidence="7">
    <location>
        <begin position="700"/>
        <end position="884"/>
    </location>
</feature>
<dbReference type="InterPro" id="IPR047270">
    <property type="entry name" value="PH_ephexin"/>
</dbReference>
<dbReference type="InterPro" id="IPR047271">
    <property type="entry name" value="Ephexin-like"/>
</dbReference>
<sequence length="1131" mass="127622">MIVSRLPPRSVIPPKPSNLKPLGPNIPNHFQTRNQNRPNPNQNQPPSGERSQERKQHQPPEGKVKRIVRKFSSQENEVMGQAGLETRTGVKAGAETVTGEKQGDGGVVGWTRTRTEAGQQADSNRGQTRARQADYDAIIMSPSVELSLIPPPVPLRKPRSGPHTQPTAQSDAVPLGQETDNHSCTILTPGHGRGNRSAPDGSEVDEAPVCVTIESRQTTGSAATPSGHHGNMTQCQCICHLRRTGMKLVWVPLEEEKDNYVEVIGDEEKDKRGNEHQKRVAKEGKEEEEDDYIEVTGDEEKEKRGNEDQKRERKEVNEEMLGSFRADERGGKSQTGCQTETAAVFSEHREVRVHEVSENNSQRSFPSKHNTSSNAESSLALMICSHHSSYQLSTQQHSSNTKHSSHQHSSHQHSSHTKQTRPPQNKTETYDEVTYEAMPMSDREEPHPPPPPPRPPHLMKPPLTHKTQHPSPPKDHLQGTLLQSMSTPSLSGLLTSISKSDIQKSAPSPQTPPSISHGNPHQPILRPLPPLPVLHDLRLLPCPIMPRPPQLRLQIPMKPLPPNPEPSGPSCPSRHSSTDADVRDDWVTVDEEDLEEPQEQADRPRRISSDWGPLRLDEPLYQIYQAKSIKEAIQLQSISRSASRATVDLHVRLRGGGSLGAPKGQSSRARNGPAEVTLWQELPVVRDSGILERLSPEELQRQESMFEVLTSEASYLHSLNVLTDHFLMCRDLDDTLVIHDKKTLFSNILHVYDVSQRFLKDLLNRIDENILITDVCDIIHQYALNDFSVYIDYIRNQGYQERAYSSLVQTNNPFALVMRRLEESPLCRRLPFSSFLLLPFQRITRIKILVQNILKRTKEGTREENTASRALTSVSEIIKESNTQVGQMKQMEELIQVNNTLEFNKLKAVPIVSKARFLEKRGELYELSKGASLFSARLKLTPIYLFLFNDLLIITCKKSSERYMVTDHAHRSLVQVLPMGFGAGAEDPGPKLEHSFCLLLLENHRGLACEHLLKAPSESDMHRWMAAFPSLNDPNRKKEEVVYEDWDCPQVQCVEQYVAQQADELTMEPADIINVLRKTHEGWYKGMRLSDGEKGWFPSKSVVEITNEHRRRRNLREQYRIAQAAAKVTKN</sequence>
<dbReference type="Pfam" id="PF00018">
    <property type="entry name" value="SH3_1"/>
    <property type="match status" value="1"/>
</dbReference>
<dbReference type="CDD" id="cd00160">
    <property type="entry name" value="RhoGEF"/>
    <property type="match status" value="1"/>
</dbReference>
<dbReference type="PANTHER" id="PTHR12845:SF7">
    <property type="entry name" value="RHO GUANINE NUCLEOTIDE EXCHANGE FACTOR 15"/>
    <property type="match status" value="1"/>
</dbReference>
<feature type="domain" description="SH3" evidence="5">
    <location>
        <begin position="1046"/>
        <end position="1107"/>
    </location>
</feature>
<dbReference type="SMART" id="SM00325">
    <property type="entry name" value="RhoGEF"/>
    <property type="match status" value="1"/>
</dbReference>
<dbReference type="SUPFAM" id="SSF48065">
    <property type="entry name" value="DBL homology domain (DH-domain)"/>
    <property type="match status" value="1"/>
</dbReference>
<feature type="region of interest" description="Disordered" evidence="4">
    <location>
        <begin position="1"/>
        <end position="109"/>
    </location>
</feature>
<dbReference type="Gene3D" id="2.30.29.30">
    <property type="entry name" value="Pleckstrin-homology domain (PH domain)/Phosphotyrosine-binding domain (PTB)"/>
    <property type="match status" value="1"/>
</dbReference>
<dbReference type="InterPro" id="IPR000219">
    <property type="entry name" value="DH_dom"/>
</dbReference>
<dbReference type="InterPro" id="IPR001849">
    <property type="entry name" value="PH_domain"/>
</dbReference>
<gene>
    <name evidence="8" type="primary">LOC115154977</name>
</gene>
<feature type="compositionally biased region" description="Basic and acidic residues" evidence="4">
    <location>
        <begin position="298"/>
        <end position="317"/>
    </location>
</feature>
<dbReference type="Gene3D" id="2.30.30.40">
    <property type="entry name" value="SH3 Domains"/>
    <property type="match status" value="1"/>
</dbReference>